<evidence type="ECO:0000313" key="5">
    <source>
        <dbReference type="Proteomes" id="UP000503251"/>
    </source>
</evidence>
<dbReference type="PANTHER" id="PTHR47618">
    <property type="entry name" value="BIFUNCTIONAL OLIGORIBONUCLEASE AND PAP PHOSPHATASE NRNA"/>
    <property type="match status" value="1"/>
</dbReference>
<dbReference type="EMBL" id="CP039543">
    <property type="protein sequence ID" value="QJT10253.1"/>
    <property type="molecule type" value="Genomic_DNA"/>
</dbReference>
<dbReference type="InterPro" id="IPR001667">
    <property type="entry name" value="DDH_dom"/>
</dbReference>
<dbReference type="Proteomes" id="UP000503251">
    <property type="component" value="Chromosome"/>
</dbReference>
<accession>A0A6P1ZMM7</accession>
<dbReference type="OrthoDB" id="5490569at2"/>
<dbReference type="Pfam" id="PF01368">
    <property type="entry name" value="DHH"/>
    <property type="match status" value="1"/>
</dbReference>
<name>A0A6P1ZMM7_9BACT</name>
<evidence type="ECO:0000259" key="1">
    <source>
        <dbReference type="Pfam" id="PF01368"/>
    </source>
</evidence>
<protein>
    <submittedName>
        <fullName evidence="3">Phosphoesterase</fullName>
    </submittedName>
</protein>
<dbReference type="Proteomes" id="UP000434052">
    <property type="component" value="Unassembled WGS sequence"/>
</dbReference>
<dbReference type="RefSeq" id="WP_144234003.1">
    <property type="nucleotide sequence ID" value="NZ_CP039543.1"/>
</dbReference>
<gene>
    <name evidence="3" type="ORF">DQK91_03135</name>
    <name evidence="2" type="ORF">E8L03_15525</name>
</gene>
<feature type="domain" description="DDH" evidence="1">
    <location>
        <begin position="29"/>
        <end position="164"/>
    </location>
</feature>
<evidence type="ECO:0000313" key="3">
    <source>
        <dbReference type="EMBL" id="TVM35675.1"/>
    </source>
</evidence>
<organism evidence="3 4">
    <name type="scientific">Oceanidesulfovibrio marinus</name>
    <dbReference type="NCBI Taxonomy" id="370038"/>
    <lineage>
        <taxon>Bacteria</taxon>
        <taxon>Pseudomonadati</taxon>
        <taxon>Thermodesulfobacteriota</taxon>
        <taxon>Desulfovibrionia</taxon>
        <taxon>Desulfovibrionales</taxon>
        <taxon>Desulfovibrionaceae</taxon>
        <taxon>Oceanidesulfovibrio</taxon>
    </lineage>
</organism>
<reference evidence="2 5" key="2">
    <citation type="submission" date="2019-04" db="EMBL/GenBank/DDBJ databases">
        <title>Isolation and culture of sulfate reducing bacteria from the cold seep of the South China Sea.</title>
        <authorList>
            <person name="Sun C."/>
            <person name="Liu R."/>
        </authorList>
    </citation>
    <scope>NUCLEOTIDE SEQUENCE [LARGE SCALE GENOMIC DNA]</scope>
    <source>
        <strain evidence="2 5">CS1</strain>
    </source>
</reference>
<dbReference type="InterPro" id="IPR038763">
    <property type="entry name" value="DHH_sf"/>
</dbReference>
<sequence length="326" mass="37151">MSYFRKLDSQLAKMLALFERDKKWLILINADPDALGSAMALKRIMSYRVADVGIAHVNEVTRPDNLSMIRYLNIPTQRLTPAIAESYDRYAMVDSQPHHHVDFKQFHFSIVLDHHPLVEDKPVEAEYKEIKPEYGSCSTLLTEYLHNLNIRPGKLLATALMYGIKSDTSSFERNFCDVDVKAFRYLSKHADHNLIRKIVRSEFRLEWLHYFSQAFAKLRIQKNGAHIYLGEVDNPDILVILADFFLRIHEIVWATVAGVFGDTLIVIFRSDGVSREVRELGKKADQLFGDVGSAGGHATMARAEVKLDDIPDDDPEAFTLSRLGLS</sequence>
<dbReference type="Gene3D" id="3.90.1640.10">
    <property type="entry name" value="inorganic pyrophosphatase (n-terminal core)"/>
    <property type="match status" value="1"/>
</dbReference>
<dbReference type="SUPFAM" id="SSF64182">
    <property type="entry name" value="DHH phosphoesterases"/>
    <property type="match status" value="1"/>
</dbReference>
<dbReference type="InterPro" id="IPR051319">
    <property type="entry name" value="Oligoribo/pAp-PDE_c-di-AMP_PDE"/>
</dbReference>
<proteinExistence type="predicted"/>
<keyword evidence="5" id="KW-1185">Reference proteome</keyword>
<dbReference type="EMBL" id="QMIF01000002">
    <property type="protein sequence ID" value="TVM35675.1"/>
    <property type="molecule type" value="Genomic_DNA"/>
</dbReference>
<reference evidence="3 4" key="1">
    <citation type="submission" date="2018-06" db="EMBL/GenBank/DDBJ databases">
        <title>Complete genome of Desulfovibrio marinus P48SEP.</title>
        <authorList>
            <person name="Crispim J.S."/>
            <person name="Vidigal P.M.P."/>
            <person name="Silva L.C.F."/>
            <person name="Araujo L.C."/>
            <person name="Laguardia C.N."/>
            <person name="Dias R.S."/>
            <person name="Sousa M.P."/>
            <person name="Paula S.O."/>
            <person name="Silva C."/>
        </authorList>
    </citation>
    <scope>NUCLEOTIDE SEQUENCE [LARGE SCALE GENOMIC DNA]</scope>
    <source>
        <strain evidence="3 4">P48SEP</strain>
    </source>
</reference>
<evidence type="ECO:0000313" key="2">
    <source>
        <dbReference type="EMBL" id="QJT10253.1"/>
    </source>
</evidence>
<dbReference type="AlphaFoldDB" id="A0A6P1ZMM7"/>
<evidence type="ECO:0000313" key="4">
    <source>
        <dbReference type="Proteomes" id="UP000434052"/>
    </source>
</evidence>
<dbReference type="PANTHER" id="PTHR47618:SF1">
    <property type="entry name" value="BIFUNCTIONAL OLIGORIBONUCLEASE AND PAP PHOSPHATASE NRNA"/>
    <property type="match status" value="1"/>
</dbReference>